<evidence type="ECO:0000256" key="3">
    <source>
        <dbReference type="ARBA" id="ARBA00022741"/>
    </source>
</evidence>
<feature type="domain" description="Protein kinase" evidence="8">
    <location>
        <begin position="16"/>
        <end position="287"/>
    </location>
</feature>
<dbReference type="PROSITE" id="PS50011">
    <property type="entry name" value="PROTEIN_KINASE_DOM"/>
    <property type="match status" value="1"/>
</dbReference>
<evidence type="ECO:0000259" key="8">
    <source>
        <dbReference type="PROSITE" id="PS50011"/>
    </source>
</evidence>
<dbReference type="Gene3D" id="1.10.510.10">
    <property type="entry name" value="Transferase(Phosphotransferase) domain 1"/>
    <property type="match status" value="1"/>
</dbReference>
<dbReference type="PROSITE" id="PS00108">
    <property type="entry name" value="PROTEIN_KINASE_ST"/>
    <property type="match status" value="1"/>
</dbReference>
<dbReference type="InterPro" id="IPR001245">
    <property type="entry name" value="Ser-Thr/Tyr_kinase_cat_dom"/>
</dbReference>
<proteinExistence type="inferred from homology"/>
<comment type="similarity">
    <text evidence="7">Belongs to the protein kinase superfamily.</text>
</comment>
<evidence type="ECO:0000256" key="2">
    <source>
        <dbReference type="ARBA" id="ARBA00022679"/>
    </source>
</evidence>
<keyword evidence="4 9" id="KW-0418">Kinase</keyword>
<gene>
    <name evidence="9" type="ORF">RJ641_018803</name>
</gene>
<evidence type="ECO:0000256" key="6">
    <source>
        <dbReference type="PROSITE-ProRule" id="PRU10141"/>
    </source>
</evidence>
<dbReference type="SUPFAM" id="SSF56112">
    <property type="entry name" value="Protein kinase-like (PK-like)"/>
    <property type="match status" value="1"/>
</dbReference>
<name>A0AAN8UV05_9MAGN</name>
<dbReference type="GO" id="GO:0005524">
    <property type="term" value="F:ATP binding"/>
    <property type="evidence" value="ECO:0007669"/>
    <property type="project" value="UniProtKB-UniRule"/>
</dbReference>
<evidence type="ECO:0000313" key="10">
    <source>
        <dbReference type="Proteomes" id="UP001370490"/>
    </source>
</evidence>
<dbReference type="PANTHER" id="PTHR46146:SF23">
    <property type="entry name" value="PROTEIN KINASE DOMAIN-CONTAINING PROTEIN"/>
    <property type="match status" value="1"/>
</dbReference>
<evidence type="ECO:0000256" key="4">
    <source>
        <dbReference type="ARBA" id="ARBA00022777"/>
    </source>
</evidence>
<dbReference type="InterPro" id="IPR000719">
    <property type="entry name" value="Prot_kinase_dom"/>
</dbReference>
<evidence type="ECO:0000256" key="7">
    <source>
        <dbReference type="RuleBase" id="RU000304"/>
    </source>
</evidence>
<organism evidence="9 10">
    <name type="scientific">Dillenia turbinata</name>
    <dbReference type="NCBI Taxonomy" id="194707"/>
    <lineage>
        <taxon>Eukaryota</taxon>
        <taxon>Viridiplantae</taxon>
        <taxon>Streptophyta</taxon>
        <taxon>Embryophyta</taxon>
        <taxon>Tracheophyta</taxon>
        <taxon>Spermatophyta</taxon>
        <taxon>Magnoliopsida</taxon>
        <taxon>eudicotyledons</taxon>
        <taxon>Gunneridae</taxon>
        <taxon>Pentapetalae</taxon>
        <taxon>Dilleniales</taxon>
        <taxon>Dilleniaceae</taxon>
        <taxon>Dillenia</taxon>
    </lineage>
</organism>
<keyword evidence="1 7" id="KW-0723">Serine/threonine-protein kinase</keyword>
<evidence type="ECO:0000256" key="5">
    <source>
        <dbReference type="ARBA" id="ARBA00022840"/>
    </source>
</evidence>
<keyword evidence="2" id="KW-0808">Transferase</keyword>
<dbReference type="AlphaFoldDB" id="A0AAN8UV05"/>
<accession>A0AAN8UV05</accession>
<dbReference type="GO" id="GO:0004674">
    <property type="term" value="F:protein serine/threonine kinase activity"/>
    <property type="evidence" value="ECO:0007669"/>
    <property type="project" value="UniProtKB-KW"/>
</dbReference>
<keyword evidence="3 6" id="KW-0547">Nucleotide-binding</keyword>
<dbReference type="Proteomes" id="UP001370490">
    <property type="component" value="Unassembled WGS sequence"/>
</dbReference>
<evidence type="ECO:0000256" key="1">
    <source>
        <dbReference type="ARBA" id="ARBA00022527"/>
    </source>
</evidence>
<reference evidence="9 10" key="1">
    <citation type="submission" date="2023-12" db="EMBL/GenBank/DDBJ databases">
        <title>A high-quality genome assembly for Dillenia turbinata (Dilleniales).</title>
        <authorList>
            <person name="Chanderbali A."/>
        </authorList>
    </citation>
    <scope>NUCLEOTIDE SEQUENCE [LARGE SCALE GENOMIC DNA]</scope>
    <source>
        <strain evidence="9">LSX21</strain>
        <tissue evidence="9">Leaf</tissue>
    </source>
</reference>
<keyword evidence="10" id="KW-1185">Reference proteome</keyword>
<keyword evidence="5 6" id="KW-0067">ATP-binding</keyword>
<protein>
    <submittedName>
        <fullName evidence="9">Protein kinase domain</fullName>
    </submittedName>
</protein>
<dbReference type="InterPro" id="IPR008271">
    <property type="entry name" value="Ser/Thr_kinase_AS"/>
</dbReference>
<dbReference type="Pfam" id="PF07714">
    <property type="entry name" value="PK_Tyr_Ser-Thr"/>
    <property type="match status" value="1"/>
</dbReference>
<dbReference type="PANTHER" id="PTHR46146">
    <property type="entry name" value="SERINE/THREONINE-PROTEIN KINASE-LIKE PROTEIN CCR4"/>
    <property type="match status" value="1"/>
</dbReference>
<dbReference type="EMBL" id="JBAMMX010000024">
    <property type="protein sequence ID" value="KAK6915942.1"/>
    <property type="molecule type" value="Genomic_DNA"/>
</dbReference>
<dbReference type="InterPro" id="IPR011009">
    <property type="entry name" value="Kinase-like_dom_sf"/>
</dbReference>
<dbReference type="Gene3D" id="3.30.200.20">
    <property type="entry name" value="Phosphorylase Kinase, domain 1"/>
    <property type="match status" value="1"/>
</dbReference>
<sequence>MEEFDYEELREATENFSPTRLIGKGSHGSIYKATLKDGNVVAIKRASHDNSRKLENEAFILSSLPRMPSLIQVIGTSHDFAMKKLLVMEFMPNGSLEDLLHTSLNPPTWPKRVEMILQIAEGIHVLHQARLKIIHRDIKSANVLFDSCWNPKLADFSLAIMQNEHDDCGRVKTQPAGTIGYLDPSYTSPCKLSTKNDVYSFGVLVLEIISCRRAIDVLQTPASIVEWAMPLIQLDRMVQIFDPRIPGPGCMADTLRCMLYMAARCLSLGEKSRPSIGDIIVEIQSCLIQRVKFPTWTSIGRSLILLRKRKMIRRRHGTTVTCAAQQGDVNADLLTPKKALLREILADVTLN</sequence>
<dbReference type="PROSITE" id="PS00107">
    <property type="entry name" value="PROTEIN_KINASE_ATP"/>
    <property type="match status" value="1"/>
</dbReference>
<feature type="binding site" evidence="6">
    <location>
        <position position="44"/>
    </location>
    <ligand>
        <name>ATP</name>
        <dbReference type="ChEBI" id="CHEBI:30616"/>
    </ligand>
</feature>
<evidence type="ECO:0000313" key="9">
    <source>
        <dbReference type="EMBL" id="KAK6915942.1"/>
    </source>
</evidence>
<dbReference type="InterPro" id="IPR017441">
    <property type="entry name" value="Protein_kinase_ATP_BS"/>
</dbReference>
<dbReference type="SMART" id="SM00220">
    <property type="entry name" value="S_TKc"/>
    <property type="match status" value="1"/>
</dbReference>
<comment type="caution">
    <text evidence="9">The sequence shown here is derived from an EMBL/GenBank/DDBJ whole genome shotgun (WGS) entry which is preliminary data.</text>
</comment>